<dbReference type="EMBL" id="LKCM01000125">
    <property type="protein sequence ID" value="KPQ43827.1"/>
    <property type="molecule type" value="Genomic_DNA"/>
</dbReference>
<reference evidence="1 2" key="1">
    <citation type="submission" date="2015-09" db="EMBL/GenBank/DDBJ databases">
        <title>A metagenomics-based metabolic model of nitrate-dependent anaerobic oxidation of methane by Methanoperedens-like archaea.</title>
        <authorList>
            <person name="Arshad A."/>
            <person name="Speth D.R."/>
            <person name="De Graaf R.M."/>
            <person name="Op Den Camp H.J."/>
            <person name="Jetten M.S."/>
            <person name="Welte C.U."/>
        </authorList>
    </citation>
    <scope>NUCLEOTIDE SEQUENCE [LARGE SCALE GENOMIC DNA]</scope>
</reference>
<name>A0A0P8A6S3_9EURY</name>
<proteinExistence type="predicted"/>
<evidence type="ECO:0000313" key="2">
    <source>
        <dbReference type="Proteomes" id="UP000050360"/>
    </source>
</evidence>
<dbReference type="Proteomes" id="UP000050360">
    <property type="component" value="Unassembled WGS sequence"/>
</dbReference>
<gene>
    <name evidence="1" type="ORF">MPEBLZ_01608</name>
</gene>
<dbReference type="AlphaFoldDB" id="A0A0P8A6S3"/>
<evidence type="ECO:0000313" key="1">
    <source>
        <dbReference type="EMBL" id="KPQ43827.1"/>
    </source>
</evidence>
<accession>A0A0P8A6S3</accession>
<sequence length="156" mass="17224">MDIEGLPEDLQDEYLALKHGAYTIECEVTDALEQAKDLPAFKEAIRTKMQDLIGGAQGIIAAFCDEPKEIVLDAKKYAIWMNGLAAAPRAQNCYVQYKTLWDIPFSYLPEYVFASGFEIAKQQLPSDGACVSISYPAAKELNISWINIPEGKAVAT</sequence>
<comment type="caution">
    <text evidence="1">The sequence shown here is derived from an EMBL/GenBank/DDBJ whole genome shotgun (WGS) entry which is preliminary data.</text>
</comment>
<protein>
    <submittedName>
        <fullName evidence="1">Uncharacterized protein</fullName>
    </submittedName>
</protein>
<organism evidence="1 2">
    <name type="scientific">Candidatus Methanoperedens nitratireducens</name>
    <dbReference type="NCBI Taxonomy" id="1392998"/>
    <lineage>
        <taxon>Archaea</taxon>
        <taxon>Methanobacteriati</taxon>
        <taxon>Methanobacteriota</taxon>
        <taxon>Stenosarchaea group</taxon>
        <taxon>Methanomicrobia</taxon>
        <taxon>Methanosarcinales</taxon>
        <taxon>ANME-2 cluster</taxon>
        <taxon>Candidatus Methanoperedentaceae</taxon>
        <taxon>Candidatus Methanoperedens</taxon>
    </lineage>
</organism>